<accession>A0A0F9JXH6</accession>
<organism evidence="1">
    <name type="scientific">marine sediment metagenome</name>
    <dbReference type="NCBI Taxonomy" id="412755"/>
    <lineage>
        <taxon>unclassified sequences</taxon>
        <taxon>metagenomes</taxon>
        <taxon>ecological metagenomes</taxon>
    </lineage>
</organism>
<gene>
    <name evidence="1" type="ORF">LCGC14_1400570</name>
</gene>
<dbReference type="AlphaFoldDB" id="A0A0F9JXH6"/>
<proteinExistence type="predicted"/>
<reference evidence="1" key="1">
    <citation type="journal article" date="2015" name="Nature">
        <title>Complex archaea that bridge the gap between prokaryotes and eukaryotes.</title>
        <authorList>
            <person name="Spang A."/>
            <person name="Saw J.H."/>
            <person name="Jorgensen S.L."/>
            <person name="Zaremba-Niedzwiedzka K."/>
            <person name="Martijn J."/>
            <person name="Lind A.E."/>
            <person name="van Eijk R."/>
            <person name="Schleper C."/>
            <person name="Guy L."/>
            <person name="Ettema T.J."/>
        </authorList>
    </citation>
    <scope>NUCLEOTIDE SEQUENCE</scope>
</reference>
<name>A0A0F9JXH6_9ZZZZ</name>
<evidence type="ECO:0000313" key="1">
    <source>
        <dbReference type="EMBL" id="KKM74413.1"/>
    </source>
</evidence>
<sequence>MPAILIIFAAGLTLFLVDYGFRHRPVVPAMARLKSAAENYSSKSKEKF</sequence>
<comment type="caution">
    <text evidence="1">The sequence shown here is derived from an EMBL/GenBank/DDBJ whole genome shotgun (WGS) entry which is preliminary data.</text>
</comment>
<protein>
    <submittedName>
        <fullName evidence="1">Uncharacterized protein</fullName>
    </submittedName>
</protein>
<dbReference type="EMBL" id="LAZR01009145">
    <property type="protein sequence ID" value="KKM74413.1"/>
    <property type="molecule type" value="Genomic_DNA"/>
</dbReference>